<organism evidence="6 7">
    <name type="scientific">Limulus polyphemus</name>
    <name type="common">Atlantic horseshoe crab</name>
    <dbReference type="NCBI Taxonomy" id="6850"/>
    <lineage>
        <taxon>Eukaryota</taxon>
        <taxon>Metazoa</taxon>
        <taxon>Ecdysozoa</taxon>
        <taxon>Arthropoda</taxon>
        <taxon>Chelicerata</taxon>
        <taxon>Merostomata</taxon>
        <taxon>Xiphosura</taxon>
        <taxon>Limulidae</taxon>
        <taxon>Limulus</taxon>
    </lineage>
</organism>
<dbReference type="SUPFAM" id="SSF46458">
    <property type="entry name" value="Globin-like"/>
    <property type="match status" value="1"/>
</dbReference>
<dbReference type="PANTHER" id="PTHR46458:SF5">
    <property type="entry name" value="GLOBIN FAMILY PROFILE DOMAIN-CONTAINING PROTEIN"/>
    <property type="match status" value="1"/>
</dbReference>
<evidence type="ECO:0000313" key="7">
    <source>
        <dbReference type="RefSeq" id="XP_013773183.1"/>
    </source>
</evidence>
<comment type="similarity">
    <text evidence="4">Belongs to the globin family.</text>
</comment>
<dbReference type="InterPro" id="IPR050532">
    <property type="entry name" value="Globin-like_OT"/>
</dbReference>
<evidence type="ECO:0000256" key="1">
    <source>
        <dbReference type="ARBA" id="ARBA00022617"/>
    </source>
</evidence>
<keyword evidence="1 4" id="KW-0349">Heme</keyword>
<feature type="domain" description="Globin" evidence="5">
    <location>
        <begin position="35"/>
        <end position="184"/>
    </location>
</feature>
<keyword evidence="4" id="KW-0813">Transport</keyword>
<dbReference type="Gene3D" id="1.10.490.10">
    <property type="entry name" value="Globins"/>
    <property type="match status" value="1"/>
</dbReference>
<dbReference type="InterPro" id="IPR012292">
    <property type="entry name" value="Globin/Proto"/>
</dbReference>
<dbReference type="GeneID" id="106458250"/>
<proteinExistence type="inferred from homology"/>
<evidence type="ECO:0000259" key="5">
    <source>
        <dbReference type="PROSITE" id="PS01033"/>
    </source>
</evidence>
<dbReference type="PANTHER" id="PTHR46458">
    <property type="entry name" value="BLR2807 PROTEIN"/>
    <property type="match status" value="1"/>
</dbReference>
<dbReference type="InterPro" id="IPR009050">
    <property type="entry name" value="Globin-like_sf"/>
</dbReference>
<dbReference type="PROSITE" id="PS01033">
    <property type="entry name" value="GLOBIN"/>
    <property type="match status" value="1"/>
</dbReference>
<name>A0ABM1B207_LIMPO</name>
<dbReference type="RefSeq" id="XP_013773183.1">
    <property type="nucleotide sequence ID" value="XM_013917729.1"/>
</dbReference>
<dbReference type="CDD" id="cd14766">
    <property type="entry name" value="CeGLB25-like"/>
    <property type="match status" value="1"/>
</dbReference>
<gene>
    <name evidence="7" type="primary">LOC106458250</name>
</gene>
<evidence type="ECO:0000256" key="2">
    <source>
        <dbReference type="ARBA" id="ARBA00022723"/>
    </source>
</evidence>
<keyword evidence="2" id="KW-0479">Metal-binding</keyword>
<dbReference type="Pfam" id="PF00042">
    <property type="entry name" value="Globin"/>
    <property type="match status" value="1"/>
</dbReference>
<keyword evidence="4" id="KW-0561">Oxygen transport</keyword>
<evidence type="ECO:0000256" key="4">
    <source>
        <dbReference type="RuleBase" id="RU000356"/>
    </source>
</evidence>
<keyword evidence="6" id="KW-1185">Reference proteome</keyword>
<reference evidence="7" key="1">
    <citation type="submission" date="2025-08" db="UniProtKB">
        <authorList>
            <consortium name="RefSeq"/>
        </authorList>
    </citation>
    <scope>IDENTIFICATION</scope>
    <source>
        <tissue evidence="7">Muscle</tissue>
    </source>
</reference>
<keyword evidence="3" id="KW-0408">Iron</keyword>
<evidence type="ECO:0000256" key="3">
    <source>
        <dbReference type="ARBA" id="ARBA00023004"/>
    </source>
</evidence>
<accession>A0ABM1B207</accession>
<evidence type="ECO:0000313" key="6">
    <source>
        <dbReference type="Proteomes" id="UP000694941"/>
    </source>
</evidence>
<dbReference type="Proteomes" id="UP000694941">
    <property type="component" value="Unplaced"/>
</dbReference>
<dbReference type="InterPro" id="IPR000971">
    <property type="entry name" value="Globin"/>
</dbReference>
<protein>
    <submittedName>
        <fullName evidence="7">Neuroglobin-like</fullName>
    </submittedName>
</protein>
<sequence length="200" mass="22584">MGCAVTKSTITAVKPAGGVSANDSPVPPPADPRLPLTMKQRFSILSSWKGIARAMESTGVTMFIKLFQENSDLLNLFTKFQSLNTQESQKDSMELAQHASIVMATLDEGLRALDRVDYFIEYLESVGRFHRNIASFKKEYFWNIEQPFLAAVQETLGDRYTANMENIYKITIHFILETIVKGFNLHDERRKSPTAIENVS</sequence>